<name>A0A1G5IHA2_9BACT</name>
<evidence type="ECO:0000313" key="3">
    <source>
        <dbReference type="Proteomes" id="UP000198870"/>
    </source>
</evidence>
<feature type="transmembrane region" description="Helical" evidence="1">
    <location>
        <begin position="7"/>
        <end position="26"/>
    </location>
</feature>
<feature type="transmembrane region" description="Helical" evidence="1">
    <location>
        <begin position="72"/>
        <end position="92"/>
    </location>
</feature>
<dbReference type="STRING" id="419481.SAMN05216233_12018"/>
<protein>
    <recommendedName>
        <fullName evidence="4">EamA-like transporter family protein</fullName>
    </recommendedName>
</protein>
<evidence type="ECO:0008006" key="4">
    <source>
        <dbReference type="Google" id="ProtNLM"/>
    </source>
</evidence>
<keyword evidence="3" id="KW-1185">Reference proteome</keyword>
<evidence type="ECO:0000256" key="1">
    <source>
        <dbReference type="SAM" id="Phobius"/>
    </source>
</evidence>
<keyword evidence="1" id="KW-0472">Membrane</keyword>
<feature type="transmembrane region" description="Helical" evidence="1">
    <location>
        <begin position="98"/>
        <end position="116"/>
    </location>
</feature>
<dbReference type="RefSeq" id="WP_092213845.1">
    <property type="nucleotide sequence ID" value="NZ_FMUX01000020.1"/>
</dbReference>
<dbReference type="AlphaFoldDB" id="A0A1G5IHA2"/>
<dbReference type="OrthoDB" id="7210375at2"/>
<feature type="transmembrane region" description="Helical" evidence="1">
    <location>
        <begin position="46"/>
        <end position="65"/>
    </location>
</feature>
<reference evidence="2 3" key="1">
    <citation type="submission" date="2016-10" db="EMBL/GenBank/DDBJ databases">
        <authorList>
            <person name="de Groot N.N."/>
        </authorList>
    </citation>
    <scope>NUCLEOTIDE SEQUENCE [LARGE SCALE GENOMIC DNA]</scope>
    <source>
        <strain evidence="2 3">AA1</strain>
    </source>
</reference>
<dbReference type="EMBL" id="FMUX01000020">
    <property type="protein sequence ID" value="SCY75535.1"/>
    <property type="molecule type" value="Genomic_DNA"/>
</dbReference>
<keyword evidence="1" id="KW-1133">Transmembrane helix</keyword>
<dbReference type="InterPro" id="IPR037185">
    <property type="entry name" value="EmrE-like"/>
</dbReference>
<dbReference type="Gene3D" id="1.10.3730.20">
    <property type="match status" value="1"/>
</dbReference>
<keyword evidence="1" id="KW-0812">Transmembrane</keyword>
<dbReference type="SUPFAM" id="SSF103481">
    <property type="entry name" value="Multidrug resistance efflux transporter EmrE"/>
    <property type="match status" value="1"/>
</dbReference>
<sequence length="117" mass="12691">MSKSQILNCILCVVGISSGQLLFRAGALRIKGNGFQAFIDAVLQPYLWLAFGLYAATTLLWVHVLRTTALSFAYPWMALAFGLVPLMAFIIFDEPIGLNQIAGFVLIILGVTLSGVQ</sequence>
<organism evidence="2 3">
    <name type="scientific">Desulfoluna spongiiphila</name>
    <dbReference type="NCBI Taxonomy" id="419481"/>
    <lineage>
        <taxon>Bacteria</taxon>
        <taxon>Pseudomonadati</taxon>
        <taxon>Thermodesulfobacteriota</taxon>
        <taxon>Desulfobacteria</taxon>
        <taxon>Desulfobacterales</taxon>
        <taxon>Desulfolunaceae</taxon>
        <taxon>Desulfoluna</taxon>
    </lineage>
</organism>
<dbReference type="Proteomes" id="UP000198870">
    <property type="component" value="Unassembled WGS sequence"/>
</dbReference>
<gene>
    <name evidence="2" type="ORF">SAMN05216233_12018</name>
</gene>
<proteinExistence type="predicted"/>
<evidence type="ECO:0000313" key="2">
    <source>
        <dbReference type="EMBL" id="SCY75535.1"/>
    </source>
</evidence>
<accession>A0A1G5IHA2</accession>